<organism evidence="3 4">
    <name type="scientific">Candidatus Magnetoglobus multicellularis str. Araruama</name>
    <dbReference type="NCBI Taxonomy" id="890399"/>
    <lineage>
        <taxon>Bacteria</taxon>
        <taxon>Pseudomonadati</taxon>
        <taxon>Thermodesulfobacteriota</taxon>
        <taxon>Desulfobacteria</taxon>
        <taxon>Desulfobacterales</taxon>
        <taxon>Desulfobacteraceae</taxon>
        <taxon>Candidatus Magnetoglobus</taxon>
    </lineage>
</organism>
<dbReference type="InterPro" id="IPR051043">
    <property type="entry name" value="Sulfatase_Mod_Factor_Kinase"/>
</dbReference>
<keyword evidence="1" id="KW-1133">Transmembrane helix</keyword>
<evidence type="ECO:0000313" key="4">
    <source>
        <dbReference type="Proteomes" id="UP000189670"/>
    </source>
</evidence>
<keyword evidence="1" id="KW-0472">Membrane</keyword>
<dbReference type="PANTHER" id="PTHR23150:SF19">
    <property type="entry name" value="FORMYLGLYCINE-GENERATING ENZYME"/>
    <property type="match status" value="1"/>
</dbReference>
<comment type="caution">
    <text evidence="3">The sequence shown here is derived from an EMBL/GenBank/DDBJ whole genome shotgun (WGS) entry which is preliminary data.</text>
</comment>
<evidence type="ECO:0000313" key="3">
    <source>
        <dbReference type="EMBL" id="ETR70820.1"/>
    </source>
</evidence>
<protein>
    <recommendedName>
        <fullName evidence="2">Sulfatase-modifying factor enzyme-like domain-containing protein</fullName>
    </recommendedName>
</protein>
<keyword evidence="1" id="KW-0812">Transmembrane</keyword>
<dbReference type="AlphaFoldDB" id="A0A1V1P7N9"/>
<dbReference type="Gene3D" id="3.90.1580.10">
    <property type="entry name" value="paralog of FGE (formylglycine-generating enzyme)"/>
    <property type="match status" value="1"/>
</dbReference>
<gene>
    <name evidence="3" type="ORF">OMM_02956</name>
</gene>
<dbReference type="InterPro" id="IPR016187">
    <property type="entry name" value="CTDL_fold"/>
</dbReference>
<feature type="domain" description="Sulfatase-modifying factor enzyme-like" evidence="2">
    <location>
        <begin position="649"/>
        <end position="944"/>
    </location>
</feature>
<proteinExistence type="predicted"/>
<dbReference type="PANTHER" id="PTHR23150">
    <property type="entry name" value="SULFATASE MODIFYING FACTOR 1, 2"/>
    <property type="match status" value="1"/>
</dbReference>
<dbReference type="Proteomes" id="UP000189670">
    <property type="component" value="Unassembled WGS sequence"/>
</dbReference>
<feature type="transmembrane region" description="Helical" evidence="1">
    <location>
        <begin position="133"/>
        <end position="151"/>
    </location>
</feature>
<sequence length="949" mass="111099">MAGRTSHIDHLPLFYDALFDFINQLQIDGHSIGIQQYLNVQELIVTFAADNRLPLDPKDLQSYIGPILCNSPEEQLSFDHRYDIWVKQFRPTPLENEADDMDSHEPHDINRQSDDIQPAVTAVQKRGTYWKKLFWGSGSIIAFLLTIRIVYQKWETIVSYGAICGMFMMILITLRWIWWNYEAKQFLSRRSTTQKVVSHAFFVDKPSDTPFQSLSLIHTAQEFRRHYVIESQELDIYATIEKSIQQGGWFSPVKGMRKVMPEYLALIERNTFCDHQSQLADSLLDVLTKQGVYITHFYYDKTPLYCFPGNDRSKSHHLLELIARYPSHRLMIFSSGEEMINPLTDQPKPWIDTFNAWETKSLMTFSDEQSRYGNLHPLAETDFIVIPATEAGFRLFIESTQSEQQVSFTPGFQDEIPERFREDSQQLLHTYPPDDDEIDNIIDDVKQFTGKIGFEWFAACAIYPELQWHLTLYIGINLTGSDHQTPLFNINRLTALSQLPWFRHGSMPDWLRKRLIADIPVHQERKIRQVIQQLLITASHSSLQSFKMTVAEPNSRFWSRFTRQVLRILLNQHPDGPIQDYIFLKFMSDSLSVRIPKLLRLYFKQFKKAEMVDHQSERIEKVEQTEPELTATEELPEIFTNSIGMTFRLIQPGKFMMGEREVQHEITITTPFYMGTTTVTQHQWKKVMGNNPSFFNAKTLELLRWEKKQLGSMDRTATDPFIDEILPPDSKFKLLLSREEQASKFNQNENTLETQELSSQIFSSWIPQEDFEMGGDLYDTKNRPVERVSWNDAQKFIKKLNQIDKTEGYRLPFETEWEYSCRAGSTTDYCFGNFKLFLQWYALFNESKEYGAYPVASLKPNNWGLYDMHGNVWEWCQNFYNEFHSLKVSSDLSLTQYINEIRPGSRSRVLRGGSYNLKAWSCRSANRYWAMPGESYIDLGFRLVFSLKP</sequence>
<evidence type="ECO:0000256" key="1">
    <source>
        <dbReference type="SAM" id="Phobius"/>
    </source>
</evidence>
<dbReference type="InterPro" id="IPR005532">
    <property type="entry name" value="SUMF_dom"/>
</dbReference>
<dbReference type="InterPro" id="IPR042095">
    <property type="entry name" value="SUMF_sf"/>
</dbReference>
<feature type="transmembrane region" description="Helical" evidence="1">
    <location>
        <begin position="157"/>
        <end position="178"/>
    </location>
</feature>
<name>A0A1V1P7N9_9BACT</name>
<dbReference type="EMBL" id="ATBP01000364">
    <property type="protein sequence ID" value="ETR70820.1"/>
    <property type="molecule type" value="Genomic_DNA"/>
</dbReference>
<dbReference type="Pfam" id="PF03781">
    <property type="entry name" value="FGE-sulfatase"/>
    <property type="match status" value="1"/>
</dbReference>
<dbReference type="GO" id="GO:0120147">
    <property type="term" value="F:formylglycine-generating oxidase activity"/>
    <property type="evidence" value="ECO:0007669"/>
    <property type="project" value="TreeGrafter"/>
</dbReference>
<dbReference type="SUPFAM" id="SSF56436">
    <property type="entry name" value="C-type lectin-like"/>
    <property type="match status" value="1"/>
</dbReference>
<accession>A0A1V1P7N9</accession>
<evidence type="ECO:0000259" key="2">
    <source>
        <dbReference type="Pfam" id="PF03781"/>
    </source>
</evidence>
<reference evidence="4" key="1">
    <citation type="submission" date="2012-11" db="EMBL/GenBank/DDBJ databases">
        <authorList>
            <person name="Lucero-Rivera Y.E."/>
            <person name="Tovar-Ramirez D."/>
        </authorList>
    </citation>
    <scope>NUCLEOTIDE SEQUENCE [LARGE SCALE GENOMIC DNA]</scope>
    <source>
        <strain evidence="4">Araruama</strain>
    </source>
</reference>